<keyword evidence="2" id="KW-1185">Reference proteome</keyword>
<dbReference type="RefSeq" id="WP_186835363.1">
    <property type="nucleotide sequence ID" value="NZ_JACOOQ010000016.1"/>
</dbReference>
<dbReference type="AlphaFoldDB" id="A0A8I0AEX0"/>
<dbReference type="EMBL" id="JACOOQ010000016">
    <property type="protein sequence ID" value="MBC5640743.1"/>
    <property type="molecule type" value="Genomic_DNA"/>
</dbReference>
<dbReference type="Proteomes" id="UP000662088">
    <property type="component" value="Unassembled WGS sequence"/>
</dbReference>
<evidence type="ECO:0000313" key="2">
    <source>
        <dbReference type="Proteomes" id="UP000662088"/>
    </source>
</evidence>
<gene>
    <name evidence="1" type="ORF">H8R92_09985</name>
</gene>
<comment type="caution">
    <text evidence="1">The sequence shown here is derived from an EMBL/GenBank/DDBJ whole genome shotgun (WGS) entry which is preliminary data.</text>
</comment>
<reference evidence="1" key="1">
    <citation type="submission" date="2020-08" db="EMBL/GenBank/DDBJ databases">
        <title>Genome public.</title>
        <authorList>
            <person name="Liu C."/>
            <person name="Sun Q."/>
        </authorList>
    </citation>
    <scope>NUCLEOTIDE SEQUENCE</scope>
    <source>
        <strain evidence="1">NSJ-42</strain>
    </source>
</reference>
<sequence length="311" mass="35704">MDITDLLIYLDEGLTKNLNSLIINGYIERRTSKWIEDRTISAGVDFTDKDLYFQEDRQMKDERDGYKGKSFNNACNTTEGKENRQNLDGRRFCRREEELTRIYTSFELHSQLMNSLVNSNLLKSITGDWRKNQDLKVGDYIEITGSISSESVLAYLDVFYDAINCIGISEMKKYCNCNEQILNNFQLVFKQMAHLKTLLTSNNTKDLIIKTEGNDIVVIVNNKNFFDTYSNIFDEVECPCKVIGKVVKICSKNENIHLLRKTGQPLFYENLLNCCCDIGNNLNDSGIILPSQPKFKIEGETILIIPISVCI</sequence>
<evidence type="ECO:0000313" key="1">
    <source>
        <dbReference type="EMBL" id="MBC5640743.1"/>
    </source>
</evidence>
<name>A0A8I0AEX0_9CLOT</name>
<organism evidence="1 2">
    <name type="scientific">Clostridium lentum</name>
    <dbReference type="NCBI Taxonomy" id="2763037"/>
    <lineage>
        <taxon>Bacteria</taxon>
        <taxon>Bacillati</taxon>
        <taxon>Bacillota</taxon>
        <taxon>Clostridia</taxon>
        <taxon>Eubacteriales</taxon>
        <taxon>Clostridiaceae</taxon>
        <taxon>Clostridium</taxon>
    </lineage>
</organism>
<protein>
    <submittedName>
        <fullName evidence="1">Uncharacterized protein</fullName>
    </submittedName>
</protein>
<accession>A0A8I0AEX0</accession>
<proteinExistence type="predicted"/>